<dbReference type="InterPro" id="IPR023214">
    <property type="entry name" value="HAD_sf"/>
</dbReference>
<dbReference type="NCBIfam" id="TIGR01549">
    <property type="entry name" value="HAD-SF-IA-v1"/>
    <property type="match status" value="1"/>
</dbReference>
<dbReference type="eggNOG" id="ENOG502QR7R">
    <property type="taxonomic scope" value="Eukaryota"/>
</dbReference>
<dbReference type="STRING" id="41875.K8ED55"/>
<gene>
    <name evidence="2" type="ORF">Bathy04g03590</name>
</gene>
<name>K8ED55_9CHLO</name>
<dbReference type="Gene3D" id="1.10.260.80">
    <property type="match status" value="1"/>
</dbReference>
<feature type="region of interest" description="Disordered" evidence="1">
    <location>
        <begin position="1"/>
        <end position="24"/>
    </location>
</feature>
<proteinExistence type="predicted"/>
<protein>
    <submittedName>
        <fullName evidence="2">Uncharacterized protein</fullName>
    </submittedName>
</protein>
<dbReference type="OrthoDB" id="426235at2759"/>
<dbReference type="Proteomes" id="UP000198341">
    <property type="component" value="Chromosome 4"/>
</dbReference>
<accession>K8ED55</accession>
<reference evidence="2 3" key="1">
    <citation type="submission" date="2011-10" db="EMBL/GenBank/DDBJ databases">
        <authorList>
            <person name="Genoscope - CEA"/>
        </authorList>
    </citation>
    <scope>NUCLEOTIDE SEQUENCE [LARGE SCALE GENOMIC DNA]</scope>
    <source>
        <strain evidence="2 3">RCC 1105</strain>
    </source>
</reference>
<dbReference type="Pfam" id="PF00702">
    <property type="entry name" value="Hydrolase"/>
    <property type="match status" value="1"/>
</dbReference>
<dbReference type="CDD" id="cd07505">
    <property type="entry name" value="HAD_BPGM-like"/>
    <property type="match status" value="1"/>
</dbReference>
<dbReference type="Gene3D" id="3.40.50.1000">
    <property type="entry name" value="HAD superfamily/HAD-like"/>
    <property type="match status" value="1"/>
</dbReference>
<dbReference type="InterPro" id="IPR006439">
    <property type="entry name" value="HAD-SF_hydro_IA"/>
</dbReference>
<keyword evidence="3" id="KW-1185">Reference proteome</keyword>
<dbReference type="EMBL" id="FO082275">
    <property type="protein sequence ID" value="CCO16002.1"/>
    <property type="molecule type" value="Genomic_DNA"/>
</dbReference>
<dbReference type="PANTHER" id="PTHR43885:SF1">
    <property type="entry name" value="SUPERFAMILY HYDROLASE, PUTATIVE (AFU_ORTHOLOGUE AFUA_4G13290)-RELATED"/>
    <property type="match status" value="1"/>
</dbReference>
<dbReference type="SFLD" id="SFLDS00003">
    <property type="entry name" value="Haloacid_Dehalogenase"/>
    <property type="match status" value="1"/>
</dbReference>
<sequence length="249" mass="28006">MTTTTRTATSAAATTITPTKDDTKNEKRKIRGLIFDMDGTLTVPNLDFNEMMRRLGCKTNNILKEVDEFDEERRKRSYEIIAEMEVEALKSMKAMPGAVKLAKLLDEMNVPRGLVTRNVKTSVDHFHNVAWKDGETDTLMKAFHPVCSREFTPYKPAPDSLLHICKVWGVDPSEVMMVGDSPKDDVVAGNRAGCVTVLIDVEDTNRSYDIDALEGEHIPHFIVPRIEEISHLLEFHFEVIGDGVGETNR</sequence>
<evidence type="ECO:0000256" key="1">
    <source>
        <dbReference type="SAM" id="MobiDB-lite"/>
    </source>
</evidence>
<evidence type="ECO:0000313" key="3">
    <source>
        <dbReference type="Proteomes" id="UP000198341"/>
    </source>
</evidence>
<evidence type="ECO:0000313" key="2">
    <source>
        <dbReference type="EMBL" id="CCO16002.1"/>
    </source>
</evidence>
<dbReference type="SUPFAM" id="SSF56784">
    <property type="entry name" value="HAD-like"/>
    <property type="match status" value="1"/>
</dbReference>
<dbReference type="GeneID" id="19016385"/>
<dbReference type="RefSeq" id="XP_007513477.1">
    <property type="nucleotide sequence ID" value="XM_007513415.1"/>
</dbReference>
<dbReference type="PANTHER" id="PTHR43885">
    <property type="entry name" value="HALOACID DEHALOGENASE-LIKE HYDROLASE"/>
    <property type="match status" value="1"/>
</dbReference>
<dbReference type="InterPro" id="IPR036412">
    <property type="entry name" value="HAD-like_sf"/>
</dbReference>
<dbReference type="KEGG" id="bpg:Bathy04g03590"/>
<dbReference type="SFLD" id="SFLDG01129">
    <property type="entry name" value="C1.5:_HAD__Beta-PGM__Phosphata"/>
    <property type="match status" value="1"/>
</dbReference>
<feature type="compositionally biased region" description="Low complexity" evidence="1">
    <location>
        <begin position="1"/>
        <end position="18"/>
    </location>
</feature>
<dbReference type="AlphaFoldDB" id="K8ED55"/>
<organism evidence="2 3">
    <name type="scientific">Bathycoccus prasinos</name>
    <dbReference type="NCBI Taxonomy" id="41875"/>
    <lineage>
        <taxon>Eukaryota</taxon>
        <taxon>Viridiplantae</taxon>
        <taxon>Chlorophyta</taxon>
        <taxon>Mamiellophyceae</taxon>
        <taxon>Mamiellales</taxon>
        <taxon>Bathycoccaceae</taxon>
        <taxon>Bathycoccus</taxon>
    </lineage>
</organism>